<dbReference type="EMBL" id="NKUJ01000257">
    <property type="protein sequence ID" value="RMJ09079.1"/>
    <property type="molecule type" value="Genomic_DNA"/>
</dbReference>
<dbReference type="OrthoDB" id="3766406at2759"/>
<organism evidence="2 3">
    <name type="scientific">Fusarium kuroshium</name>
    <dbReference type="NCBI Taxonomy" id="2010991"/>
    <lineage>
        <taxon>Eukaryota</taxon>
        <taxon>Fungi</taxon>
        <taxon>Dikarya</taxon>
        <taxon>Ascomycota</taxon>
        <taxon>Pezizomycotina</taxon>
        <taxon>Sordariomycetes</taxon>
        <taxon>Hypocreomycetidae</taxon>
        <taxon>Hypocreales</taxon>
        <taxon>Nectriaceae</taxon>
        <taxon>Fusarium</taxon>
        <taxon>Fusarium solani species complex</taxon>
    </lineage>
</organism>
<name>A0A3M2RUZ1_9HYPO</name>
<sequence length="403" mass="46835">MMNQVQQLIGKTALVASDPVSKMHKRYCGSRLDKACQQISNNIKKPITKRQVQKQQKEYHYQPFQRGDCHILRKLDTSALLCIVDYLPLDTQAVLSQTCRAMRNILKVPAPVDLPYVERVDYLANLAKDRVDCWVCDDCVKIHQMHLADRPLSSVSNICKRNNNQNNNDNTSCHLFRHRKHFFLTSQHVELALKYTRLGNDKLSWKHKLYLSEVLKTRICRDEMRDVDGLKKDVTCRIQPKVVQGRFLLRTEWTHSFNDEEKLTAQDLWRLLCRQGEECSWYKMRYSQVGISQENEDDCSTCHRCLSRAATKRAVENHNVDVEGHDLYSPTDYTFRFGEGKAKLTAWQDLGKGVSPIDLAWTRAMLTDPEDEWGFEEEEEEEEPVDLRMGHGPGDVRGLFESN</sequence>
<dbReference type="AlphaFoldDB" id="A0A3M2RUZ1"/>
<feature type="region of interest" description="Disordered" evidence="1">
    <location>
        <begin position="370"/>
        <end position="403"/>
    </location>
</feature>
<feature type="compositionally biased region" description="Acidic residues" evidence="1">
    <location>
        <begin position="370"/>
        <end position="384"/>
    </location>
</feature>
<gene>
    <name evidence="2" type="ORF">CDV36_011305</name>
</gene>
<evidence type="ECO:0008006" key="4">
    <source>
        <dbReference type="Google" id="ProtNLM"/>
    </source>
</evidence>
<dbReference type="Proteomes" id="UP000277212">
    <property type="component" value="Unassembled WGS sequence"/>
</dbReference>
<dbReference type="STRING" id="2010991.A0A3M2RUZ1"/>
<protein>
    <recommendedName>
        <fullName evidence="4">F-box domain-containing protein</fullName>
    </recommendedName>
</protein>
<evidence type="ECO:0000313" key="2">
    <source>
        <dbReference type="EMBL" id="RMJ09079.1"/>
    </source>
</evidence>
<evidence type="ECO:0000313" key="3">
    <source>
        <dbReference type="Proteomes" id="UP000277212"/>
    </source>
</evidence>
<evidence type="ECO:0000256" key="1">
    <source>
        <dbReference type="SAM" id="MobiDB-lite"/>
    </source>
</evidence>
<comment type="caution">
    <text evidence="2">The sequence shown here is derived from an EMBL/GenBank/DDBJ whole genome shotgun (WGS) entry which is preliminary data.</text>
</comment>
<proteinExistence type="predicted"/>
<reference evidence="2 3" key="1">
    <citation type="submission" date="2017-06" db="EMBL/GenBank/DDBJ databases">
        <title>Comparative genomic analysis of Ambrosia Fusariam Clade fungi.</title>
        <authorList>
            <person name="Stajich J.E."/>
            <person name="Carrillo J."/>
            <person name="Kijimoto T."/>
            <person name="Eskalen A."/>
            <person name="O'Donnell K."/>
            <person name="Kasson M."/>
        </authorList>
    </citation>
    <scope>NUCLEOTIDE SEQUENCE [LARGE SCALE GENOMIC DNA]</scope>
    <source>
        <strain evidence="2">UCR3666</strain>
    </source>
</reference>
<accession>A0A3M2RUZ1</accession>
<keyword evidence="3" id="KW-1185">Reference proteome</keyword>